<dbReference type="PANTHER" id="PTHR37984">
    <property type="entry name" value="PROTEIN CBG26694"/>
    <property type="match status" value="1"/>
</dbReference>
<dbReference type="GO" id="GO:0016020">
    <property type="term" value="C:membrane"/>
    <property type="evidence" value="ECO:0007669"/>
    <property type="project" value="UniProtKB-SubCell"/>
</dbReference>
<evidence type="ECO:0000256" key="23">
    <source>
        <dbReference type="ARBA" id="ARBA00022989"/>
    </source>
</evidence>
<evidence type="ECO:0000256" key="26">
    <source>
        <dbReference type="ARBA" id="ARBA00023172"/>
    </source>
</evidence>
<evidence type="ECO:0000256" key="11">
    <source>
        <dbReference type="ARBA" id="ARBA00022729"/>
    </source>
</evidence>
<dbReference type="GO" id="GO:0004674">
    <property type="term" value="F:protein serine/threonine kinase activity"/>
    <property type="evidence" value="ECO:0007669"/>
    <property type="project" value="UniProtKB-KW"/>
</dbReference>
<dbReference type="Gene3D" id="3.10.10.10">
    <property type="entry name" value="HIV Type 1 Reverse Transcriptase, subunit A, domain 1"/>
    <property type="match status" value="1"/>
</dbReference>
<evidence type="ECO:0000256" key="4">
    <source>
        <dbReference type="ARBA" id="ARBA00022614"/>
    </source>
</evidence>
<feature type="domain" description="Reverse transcriptase" evidence="29">
    <location>
        <begin position="157"/>
        <end position="336"/>
    </location>
</feature>
<keyword evidence="11" id="KW-0732">Signal</keyword>
<evidence type="ECO:0000256" key="16">
    <source>
        <dbReference type="ARBA" id="ARBA00022777"/>
    </source>
</evidence>
<keyword evidence="26" id="KW-0233">DNA recombination</keyword>
<evidence type="ECO:0000256" key="3">
    <source>
        <dbReference type="ARBA" id="ARBA00022527"/>
    </source>
</evidence>
<evidence type="ECO:0000256" key="15">
    <source>
        <dbReference type="ARBA" id="ARBA00022759"/>
    </source>
</evidence>
<dbReference type="InterPro" id="IPR043502">
    <property type="entry name" value="DNA/RNA_pol_sf"/>
</dbReference>
<evidence type="ECO:0000256" key="21">
    <source>
        <dbReference type="ARBA" id="ARBA00022918"/>
    </source>
</evidence>
<keyword evidence="19" id="KW-0460">Magnesium</keyword>
<dbReference type="Pfam" id="PF07714">
    <property type="entry name" value="PK_Tyr_Ser-Thr"/>
    <property type="match status" value="1"/>
</dbReference>
<dbReference type="Pfam" id="PF00078">
    <property type="entry name" value="RVT_1"/>
    <property type="match status" value="1"/>
</dbReference>
<dbReference type="InterPro" id="IPR008271">
    <property type="entry name" value="Ser/Thr_kinase_AS"/>
</dbReference>
<dbReference type="GO" id="GO:0006508">
    <property type="term" value="P:proteolysis"/>
    <property type="evidence" value="ECO:0007669"/>
    <property type="project" value="UniProtKB-KW"/>
</dbReference>
<dbReference type="InterPro" id="IPR041577">
    <property type="entry name" value="RT_RNaseH_2"/>
</dbReference>
<keyword evidence="5" id="KW-0645">Protease</keyword>
<dbReference type="GO" id="GO:0005524">
    <property type="term" value="F:ATP binding"/>
    <property type="evidence" value="ECO:0007669"/>
    <property type="project" value="UniProtKB-KW"/>
</dbReference>
<evidence type="ECO:0000256" key="12">
    <source>
        <dbReference type="ARBA" id="ARBA00022737"/>
    </source>
</evidence>
<dbReference type="Gene3D" id="1.10.510.10">
    <property type="entry name" value="Transferase(Phosphotransferase) domain 1"/>
    <property type="match status" value="1"/>
</dbReference>
<evidence type="ECO:0000256" key="18">
    <source>
        <dbReference type="ARBA" id="ARBA00022840"/>
    </source>
</evidence>
<dbReference type="PROSITE" id="PS50878">
    <property type="entry name" value="RT_POL"/>
    <property type="match status" value="1"/>
</dbReference>
<gene>
    <name evidence="31" type="ORF">KFK09_027580</name>
</gene>
<dbReference type="PANTHER" id="PTHR37984:SF5">
    <property type="entry name" value="PROTEIN NYNRIN-LIKE"/>
    <property type="match status" value="1"/>
</dbReference>
<dbReference type="GO" id="GO:0006310">
    <property type="term" value="P:DNA recombination"/>
    <property type="evidence" value="ECO:0007669"/>
    <property type="project" value="UniProtKB-KW"/>
</dbReference>
<dbReference type="InterPro" id="IPR036397">
    <property type="entry name" value="RNaseH_sf"/>
</dbReference>
<keyword evidence="23" id="KW-1133">Transmembrane helix</keyword>
<dbReference type="GO" id="GO:0003677">
    <property type="term" value="F:DNA binding"/>
    <property type="evidence" value="ECO:0007669"/>
    <property type="project" value="UniProtKB-KW"/>
</dbReference>
<dbReference type="InterPro" id="IPR001245">
    <property type="entry name" value="Ser-Thr/Tyr_kinase_cat_dom"/>
</dbReference>
<dbReference type="PROSITE" id="PS50011">
    <property type="entry name" value="PROTEIN_KINASE_DOM"/>
    <property type="match status" value="1"/>
</dbReference>
<protein>
    <recommendedName>
        <fullName evidence="2">non-specific serine/threonine protein kinase</fullName>
        <ecNumber evidence="2">2.7.11.1</ecNumber>
    </recommendedName>
</protein>
<evidence type="ECO:0000313" key="32">
    <source>
        <dbReference type="Proteomes" id="UP000829196"/>
    </source>
</evidence>
<evidence type="ECO:0000256" key="25">
    <source>
        <dbReference type="ARBA" id="ARBA00023136"/>
    </source>
</evidence>
<dbReference type="GO" id="GO:0004519">
    <property type="term" value="F:endonuclease activity"/>
    <property type="evidence" value="ECO:0007669"/>
    <property type="project" value="UniProtKB-KW"/>
</dbReference>
<dbReference type="CDD" id="cd01647">
    <property type="entry name" value="RT_LTR"/>
    <property type="match status" value="1"/>
</dbReference>
<keyword evidence="18" id="KW-0067">ATP-binding</keyword>
<dbReference type="PROSITE" id="PS00108">
    <property type="entry name" value="PROTEIN_KINASE_ST"/>
    <property type="match status" value="1"/>
</dbReference>
<evidence type="ECO:0000259" key="30">
    <source>
        <dbReference type="PROSITE" id="PS50994"/>
    </source>
</evidence>
<evidence type="ECO:0000256" key="1">
    <source>
        <dbReference type="ARBA" id="ARBA00004167"/>
    </source>
</evidence>
<dbReference type="GO" id="GO:0003964">
    <property type="term" value="F:RNA-directed DNA polymerase activity"/>
    <property type="evidence" value="ECO:0007669"/>
    <property type="project" value="UniProtKB-KW"/>
</dbReference>
<dbReference type="Proteomes" id="UP000829196">
    <property type="component" value="Unassembled WGS sequence"/>
</dbReference>
<organism evidence="31 32">
    <name type="scientific">Dendrobium nobile</name>
    <name type="common">Orchid</name>
    <dbReference type="NCBI Taxonomy" id="94219"/>
    <lineage>
        <taxon>Eukaryota</taxon>
        <taxon>Viridiplantae</taxon>
        <taxon>Streptophyta</taxon>
        <taxon>Embryophyta</taxon>
        <taxon>Tracheophyta</taxon>
        <taxon>Spermatophyta</taxon>
        <taxon>Magnoliopsida</taxon>
        <taxon>Liliopsida</taxon>
        <taxon>Asparagales</taxon>
        <taxon>Orchidaceae</taxon>
        <taxon>Epidendroideae</taxon>
        <taxon>Malaxideae</taxon>
        <taxon>Dendrobiinae</taxon>
        <taxon>Dendrobium</taxon>
    </lineage>
</organism>
<dbReference type="SUPFAM" id="SSF53098">
    <property type="entry name" value="Ribonuclease H-like"/>
    <property type="match status" value="1"/>
</dbReference>
<dbReference type="InterPro" id="IPR011009">
    <property type="entry name" value="Kinase-like_dom_sf"/>
</dbReference>
<dbReference type="Gene3D" id="3.30.70.270">
    <property type="match status" value="2"/>
</dbReference>
<dbReference type="InterPro" id="IPR001584">
    <property type="entry name" value="Integrase_cat-core"/>
</dbReference>
<evidence type="ECO:0000256" key="10">
    <source>
        <dbReference type="ARBA" id="ARBA00022723"/>
    </source>
</evidence>
<evidence type="ECO:0000256" key="27">
    <source>
        <dbReference type="ARBA" id="ARBA00023268"/>
    </source>
</evidence>
<evidence type="ECO:0000256" key="9">
    <source>
        <dbReference type="ARBA" id="ARBA00022722"/>
    </source>
</evidence>
<dbReference type="SUPFAM" id="SSF56112">
    <property type="entry name" value="Protein kinase-like (PK-like)"/>
    <property type="match status" value="1"/>
</dbReference>
<sequence>MCRVTFSIGRNYICEVLCDVLDMDICHMILGRPWQFDVGAMYDGRNNTYSFDWKNRRIRLLPHAGSALGKESPDKTAMYLVSGQQLIQSWQESETIYALVTTSPDSVTPFSQLVPAIQSILRQFADVWPRASLPNLPHYKMSPREHAVLQEIVDDLLQKKLIQPSLSPCAVPALLVPKKDGTWRMCVDSRAINKITIKYRFPVPRLEDMLDKLAGASVFTKLDLRSGYHQIRIRPGDEWKTAFKTREGLYEWQVMPFGLCNAPATFMRLMNEILKPVLGKCCVVYFDDILIFSPTMQDHLEHLVSILTLLRLHKLFINMSKCEFATDSVHFLGFIVSYEGVHMDQQKVAAITNWPSPSSVAEVRSFVGLANFYRRFIRGFSIIIAPITDCLKQKIFQWGPEQERSFSTLKEALSSAPVLAVPNFQKPFHVDTDASAIGVGAVLSQEDRPVEFFSEKLSPARQNWSAYEQELYAVVRALKQWEHYLLHQDFILCSDNHALQYINSQKTVNKMHARWVTFLQRFSFVLKHKSGAQNRVADALSRRTALITQLQTDIQGLESLQELYASDKDFSEPWLLLSSSPPVPCKDFSIRHNYLFKGNLLCIPESSWREYLIQELHSGGLAAHAGRTKTLEQLQRRFYWPHITRDVIRFVERCPICQQCKGTSQNTGLYMPLPVPNSIWEDLSMDFVLGLPRTKRSADSIMVVVDRFSKMAHFLSCKKTFDALNVAILFFKEIVRLHGIPRSITSDRDVKFISHFWRELWKRLHAEIKLSSAYHPQSDGQTEVVNRTLGNMLRCLAHEHPKQWDDFLGQAEFAYNSMANRSTGKCPFSIVYTKVPNHVVDVTVLPHCRSKVATEASETYVRMLEDVRLKLQQANDTYKQLADSRRREKIFNPGDLVMVRLRRERFQPGTYSKLSPRKIGPVPILQRINDNAYIVDLPPNFLTPATFNVSDIYAFKSPDTGIVQDISSGLLLLFILLHINSLTAEEKDKKEYTKFLYEGFLPFSVSLDCFLFLSILLQVICGSTPHWDLRYKISMEAAKGLCYLHHDCSPLIVHRDVKSNNILLDFNYEAHVADFGLAKFLQDSGGSECMSAIAGSYGYIAPEYAYTLKVDEKSDVYSFGVVLLELVTGKKPVGEFGDGVDIVQWVRQMTDSSKESVIKILDTRLPSAPLHEAMHMFNVAMMCVEERSVERPAMREVVQILSEIQKTTAKPEEERLNDFSAITNS</sequence>
<evidence type="ECO:0000256" key="8">
    <source>
        <dbReference type="ARBA" id="ARBA00022695"/>
    </source>
</evidence>
<evidence type="ECO:0000259" key="29">
    <source>
        <dbReference type="PROSITE" id="PS50878"/>
    </source>
</evidence>
<dbReference type="Gene3D" id="3.30.420.10">
    <property type="entry name" value="Ribonuclease H-like superfamily/Ribonuclease H"/>
    <property type="match status" value="1"/>
</dbReference>
<reference evidence="31" key="1">
    <citation type="journal article" date="2022" name="Front. Genet.">
        <title>Chromosome-Scale Assembly of the Dendrobium nobile Genome Provides Insights Into the Molecular Mechanism of the Biosynthesis of the Medicinal Active Ingredient of Dendrobium.</title>
        <authorList>
            <person name="Xu Q."/>
            <person name="Niu S.-C."/>
            <person name="Li K.-L."/>
            <person name="Zheng P.-J."/>
            <person name="Zhang X.-J."/>
            <person name="Jia Y."/>
            <person name="Liu Y."/>
            <person name="Niu Y.-X."/>
            <person name="Yu L.-H."/>
            <person name="Chen D.-F."/>
            <person name="Zhang G.-Q."/>
        </authorList>
    </citation>
    <scope>NUCLEOTIDE SEQUENCE</scope>
    <source>
        <tissue evidence="31">Leaf</tissue>
    </source>
</reference>
<evidence type="ECO:0000256" key="17">
    <source>
        <dbReference type="ARBA" id="ARBA00022801"/>
    </source>
</evidence>
<dbReference type="GO" id="GO:0004190">
    <property type="term" value="F:aspartic-type endopeptidase activity"/>
    <property type="evidence" value="ECO:0007669"/>
    <property type="project" value="UniProtKB-KW"/>
</dbReference>
<evidence type="ECO:0000256" key="22">
    <source>
        <dbReference type="ARBA" id="ARBA00022932"/>
    </source>
</evidence>
<dbReference type="Pfam" id="PF24626">
    <property type="entry name" value="SH3_Tf2-1"/>
    <property type="match status" value="1"/>
</dbReference>
<dbReference type="Pfam" id="PF17919">
    <property type="entry name" value="RT_RNaseH_2"/>
    <property type="match status" value="1"/>
</dbReference>
<evidence type="ECO:0000256" key="2">
    <source>
        <dbReference type="ARBA" id="ARBA00012513"/>
    </source>
</evidence>
<keyword evidence="10" id="KW-0479">Metal-binding</keyword>
<evidence type="ECO:0000256" key="7">
    <source>
        <dbReference type="ARBA" id="ARBA00022692"/>
    </source>
</evidence>
<keyword evidence="8" id="KW-0548">Nucleotidyltransferase</keyword>
<keyword evidence="16" id="KW-0418">Kinase</keyword>
<dbReference type="GO" id="GO:0015074">
    <property type="term" value="P:DNA integration"/>
    <property type="evidence" value="ECO:0007669"/>
    <property type="project" value="UniProtKB-KW"/>
</dbReference>
<dbReference type="InterPro" id="IPR041588">
    <property type="entry name" value="Integrase_H2C2"/>
</dbReference>
<comment type="caution">
    <text evidence="31">The sequence shown here is derived from an EMBL/GenBank/DDBJ whole genome shotgun (WGS) entry which is preliminary data.</text>
</comment>
<dbReference type="PROSITE" id="PS50994">
    <property type="entry name" value="INTEGRASE"/>
    <property type="match status" value="1"/>
</dbReference>
<feature type="domain" description="Protein kinase" evidence="28">
    <location>
        <begin position="867"/>
        <end position="1204"/>
    </location>
</feature>
<dbReference type="EMBL" id="JAGYWB010000018">
    <property type="protein sequence ID" value="KAI0493304.1"/>
    <property type="molecule type" value="Genomic_DNA"/>
</dbReference>
<keyword evidence="20" id="KW-0229">DNA integration</keyword>
<keyword evidence="17" id="KW-0378">Hydrolase</keyword>
<keyword evidence="4" id="KW-0433">Leucine-rich repeat</keyword>
<evidence type="ECO:0000313" key="31">
    <source>
        <dbReference type="EMBL" id="KAI0493304.1"/>
    </source>
</evidence>
<evidence type="ECO:0000256" key="6">
    <source>
        <dbReference type="ARBA" id="ARBA00022679"/>
    </source>
</evidence>
<name>A0A8T3AB74_DENNO</name>
<dbReference type="FunFam" id="3.10.10.10:FF:000007">
    <property type="entry name" value="Retrovirus-related Pol polyprotein from transposon 17.6-like Protein"/>
    <property type="match status" value="1"/>
</dbReference>
<dbReference type="InterPro" id="IPR012337">
    <property type="entry name" value="RNaseH-like_sf"/>
</dbReference>
<keyword evidence="24" id="KW-0238">DNA-binding</keyword>
<dbReference type="InterPro" id="IPR050951">
    <property type="entry name" value="Retrovirus_Pol_polyprotein"/>
</dbReference>
<dbReference type="AlphaFoldDB" id="A0A8T3AB74"/>
<keyword evidence="7" id="KW-0812">Transmembrane</keyword>
<evidence type="ECO:0000256" key="14">
    <source>
        <dbReference type="ARBA" id="ARBA00022750"/>
    </source>
</evidence>
<evidence type="ECO:0000256" key="13">
    <source>
        <dbReference type="ARBA" id="ARBA00022741"/>
    </source>
</evidence>
<keyword evidence="9" id="KW-0540">Nuclease</keyword>
<proteinExistence type="predicted"/>
<evidence type="ECO:0000256" key="5">
    <source>
        <dbReference type="ARBA" id="ARBA00022670"/>
    </source>
</evidence>
<dbReference type="FunFam" id="3.30.420.10:FF:000032">
    <property type="entry name" value="Retrovirus-related Pol polyprotein from transposon 297-like Protein"/>
    <property type="match status" value="1"/>
</dbReference>
<evidence type="ECO:0000256" key="19">
    <source>
        <dbReference type="ARBA" id="ARBA00022842"/>
    </source>
</evidence>
<keyword evidence="3" id="KW-0723">Serine/threonine-protein kinase</keyword>
<dbReference type="InterPro" id="IPR043128">
    <property type="entry name" value="Rev_trsase/Diguanyl_cyclase"/>
</dbReference>
<dbReference type="Pfam" id="PF17921">
    <property type="entry name" value="Integrase_H2C2"/>
    <property type="match status" value="1"/>
</dbReference>
<evidence type="ECO:0000259" key="28">
    <source>
        <dbReference type="PROSITE" id="PS50011"/>
    </source>
</evidence>
<dbReference type="CDD" id="cd09274">
    <property type="entry name" value="RNase_HI_RT_Ty3"/>
    <property type="match status" value="1"/>
</dbReference>
<dbReference type="GO" id="GO:0046872">
    <property type="term" value="F:metal ion binding"/>
    <property type="evidence" value="ECO:0007669"/>
    <property type="project" value="UniProtKB-KW"/>
</dbReference>
<keyword evidence="21" id="KW-0695">RNA-directed DNA polymerase</keyword>
<accession>A0A8T3AB74</accession>
<keyword evidence="22" id="KW-0239">DNA-directed DNA polymerase</keyword>
<dbReference type="EC" id="2.7.11.1" evidence="2"/>
<feature type="domain" description="Integrase catalytic" evidence="30">
    <location>
        <begin position="670"/>
        <end position="835"/>
    </location>
</feature>
<dbReference type="InterPro" id="IPR000477">
    <property type="entry name" value="RT_dom"/>
</dbReference>
<keyword evidence="15" id="KW-0255">Endonuclease</keyword>
<dbReference type="GO" id="GO:0003887">
    <property type="term" value="F:DNA-directed DNA polymerase activity"/>
    <property type="evidence" value="ECO:0007669"/>
    <property type="project" value="UniProtKB-KW"/>
</dbReference>
<keyword evidence="27" id="KW-0511">Multifunctional enzyme</keyword>
<dbReference type="SMART" id="SM00220">
    <property type="entry name" value="S_TKc"/>
    <property type="match status" value="1"/>
</dbReference>
<keyword evidence="25" id="KW-0472">Membrane</keyword>
<evidence type="ECO:0000256" key="24">
    <source>
        <dbReference type="ARBA" id="ARBA00023125"/>
    </source>
</evidence>
<dbReference type="SUPFAM" id="SSF56672">
    <property type="entry name" value="DNA/RNA polymerases"/>
    <property type="match status" value="1"/>
</dbReference>
<keyword evidence="14" id="KW-0064">Aspartyl protease</keyword>
<comment type="subcellular location">
    <subcellularLocation>
        <location evidence="1">Membrane</location>
        <topology evidence="1">Single-pass membrane protein</topology>
    </subcellularLocation>
</comment>
<dbReference type="SMR" id="A0A8T3AB74"/>
<evidence type="ECO:0000256" key="20">
    <source>
        <dbReference type="ARBA" id="ARBA00022908"/>
    </source>
</evidence>
<dbReference type="InterPro" id="IPR056924">
    <property type="entry name" value="SH3_Tf2-1"/>
</dbReference>
<dbReference type="FunFam" id="3.30.70.270:FF:000026">
    <property type="entry name" value="Transposon Ty3-G Gag-Pol polyprotein"/>
    <property type="match status" value="1"/>
</dbReference>
<dbReference type="InterPro" id="IPR000719">
    <property type="entry name" value="Prot_kinase_dom"/>
</dbReference>
<dbReference type="FunFam" id="1.10.510.10:FF:000201">
    <property type="entry name" value="Leucine-rich repeat receptor-like serine/threonine-protein kinase"/>
    <property type="match status" value="1"/>
</dbReference>
<keyword evidence="6" id="KW-0808">Transferase</keyword>
<keyword evidence="12" id="KW-0677">Repeat</keyword>
<keyword evidence="13" id="KW-0547">Nucleotide-binding</keyword>
<dbReference type="Gene3D" id="1.10.340.70">
    <property type="match status" value="1"/>
</dbReference>
<dbReference type="OrthoDB" id="779668at2759"/>
<keyword evidence="32" id="KW-1185">Reference proteome</keyword>